<reference evidence="1 2" key="1">
    <citation type="submission" date="2014-12" db="EMBL/GenBank/DDBJ databases">
        <title>16Stimator: statistical estimation of ribosomal gene copy numbers from draft genome assemblies.</title>
        <authorList>
            <person name="Perisin M.A."/>
            <person name="Vetter M."/>
            <person name="Gilbert J.A."/>
            <person name="Bergelson J."/>
        </authorList>
    </citation>
    <scope>NUCLEOTIDE SEQUENCE [LARGE SCALE GENOMIC DNA]</scope>
    <source>
        <strain evidence="1 2">MEDvA23</strain>
    </source>
</reference>
<dbReference type="Proteomes" id="UP000032067">
    <property type="component" value="Unassembled WGS sequence"/>
</dbReference>
<dbReference type="AlphaFoldDB" id="A0A0D0MUH6"/>
<dbReference type="EMBL" id="JXQQ01000007">
    <property type="protein sequence ID" value="KIQ36246.1"/>
    <property type="molecule type" value="Genomic_DNA"/>
</dbReference>
<evidence type="ECO:0000313" key="2">
    <source>
        <dbReference type="Proteomes" id="UP000032067"/>
    </source>
</evidence>
<name>A0A0D0MUH6_VARPD</name>
<evidence type="ECO:0000313" key="1">
    <source>
        <dbReference type="EMBL" id="KIQ36246.1"/>
    </source>
</evidence>
<organism evidence="1 2">
    <name type="scientific">Variovorax paradoxus</name>
    <dbReference type="NCBI Taxonomy" id="34073"/>
    <lineage>
        <taxon>Bacteria</taxon>
        <taxon>Pseudomonadati</taxon>
        <taxon>Pseudomonadota</taxon>
        <taxon>Betaproteobacteria</taxon>
        <taxon>Burkholderiales</taxon>
        <taxon>Comamonadaceae</taxon>
        <taxon>Variovorax</taxon>
    </lineage>
</organism>
<accession>A0A0D0MUH6</accession>
<comment type="caution">
    <text evidence="1">The sequence shown here is derived from an EMBL/GenBank/DDBJ whole genome shotgun (WGS) entry which is preliminary data.</text>
</comment>
<sequence>MLCLIASEAALHRYSFDLEAHLVIEMNIGDDGIPELVKQRLSIAVEVIQRRQAQHTIFCFTSDIFLPRALGELRQQVRHRINEPSFRQSHAAYGDTI</sequence>
<gene>
    <name evidence="1" type="ORF">RT97_02195</name>
</gene>
<proteinExistence type="predicted"/>
<protein>
    <submittedName>
        <fullName evidence="1">Uncharacterized protein</fullName>
    </submittedName>
</protein>